<dbReference type="RefSeq" id="WP_321566048.1">
    <property type="nucleotide sequence ID" value="NZ_CP139558.1"/>
</dbReference>
<dbReference type="InterPro" id="IPR002569">
    <property type="entry name" value="Met_Sox_Rdtase_MsrA_dom"/>
</dbReference>
<dbReference type="EC" id="1.8.4.11" evidence="4"/>
<dbReference type="EMBL" id="CP139558">
    <property type="protein sequence ID" value="WPU96962.1"/>
    <property type="molecule type" value="Genomic_DNA"/>
</dbReference>
<comment type="function">
    <text evidence="4">Has an important function as a repair enzyme for proteins that have been inactivated by oxidation. Catalyzes the reversible oxidation-reduction of methionine sulfoxide in proteins to methionine.</text>
</comment>
<accession>A0ABZ0TV52</accession>
<sequence length="219" mass="24469">MKKTGLYIVFVLLSYSCTYSQTSGNGQGYAKLPAVTPGEHVADFAAGCFWASSEALLELKGVNSVVSGYAGGNVVRPTYEAVCSDKTGHAETVQVYYDPKIISYAKLVEAFLYAHNPTELNYQGPDRGTSYRSAIFYRNAEEKAIIQKTINQVSASKYYDAPIVTQVLPFSTFYPAESYHQNYFRLHPESPYIQNVSVPKILKLRKKENSLLKPEFQNN</sequence>
<keyword evidence="1 4" id="KW-0560">Oxidoreductase</keyword>
<comment type="similarity">
    <text evidence="4">Belongs to the MsrA Met sulfoxide reductase family.</text>
</comment>
<proteinExistence type="inferred from homology"/>
<name>A0ABZ0TV52_9SPHI</name>
<gene>
    <name evidence="4 6" type="primary">msrA</name>
    <name evidence="6" type="ORF">SNE25_15685</name>
</gene>
<dbReference type="NCBIfam" id="TIGR00401">
    <property type="entry name" value="msrA"/>
    <property type="match status" value="1"/>
</dbReference>
<dbReference type="Proteomes" id="UP001324380">
    <property type="component" value="Chromosome"/>
</dbReference>
<comment type="catalytic activity">
    <reaction evidence="3 4">
        <text>[thioredoxin]-disulfide + L-methionine + H2O = L-methionine (S)-S-oxide + [thioredoxin]-dithiol</text>
        <dbReference type="Rhea" id="RHEA:19993"/>
        <dbReference type="Rhea" id="RHEA-COMP:10698"/>
        <dbReference type="Rhea" id="RHEA-COMP:10700"/>
        <dbReference type="ChEBI" id="CHEBI:15377"/>
        <dbReference type="ChEBI" id="CHEBI:29950"/>
        <dbReference type="ChEBI" id="CHEBI:50058"/>
        <dbReference type="ChEBI" id="CHEBI:57844"/>
        <dbReference type="ChEBI" id="CHEBI:58772"/>
        <dbReference type="EC" id="1.8.4.11"/>
    </reaction>
</comment>
<reference evidence="6 7" key="1">
    <citation type="submission" date="2023-11" db="EMBL/GenBank/DDBJ databases">
        <title>Analysis of the Genomes of Mucilaginibacter gossypii cycad 4 and M. sabulilitoris SNA2: microbes with the potential for plant growth promotion.</title>
        <authorList>
            <person name="Hirsch A.M."/>
            <person name="Humm E."/>
            <person name="Rubbi M."/>
            <person name="Del Vecchio G."/>
            <person name="Ha S.M."/>
            <person name="Pellegrini M."/>
            <person name="Gunsalus R.P."/>
        </authorList>
    </citation>
    <scope>NUCLEOTIDE SEQUENCE [LARGE SCALE GENOMIC DNA]</scope>
    <source>
        <strain evidence="6 7">SNA2</strain>
    </source>
</reference>
<feature type="domain" description="Peptide methionine sulphoxide reductase MsrA" evidence="5">
    <location>
        <begin position="43"/>
        <end position="192"/>
    </location>
</feature>
<dbReference type="PANTHER" id="PTHR43774:SF1">
    <property type="entry name" value="PEPTIDE METHIONINE SULFOXIDE REDUCTASE MSRA 2"/>
    <property type="match status" value="1"/>
</dbReference>
<evidence type="ECO:0000256" key="4">
    <source>
        <dbReference type="HAMAP-Rule" id="MF_01401"/>
    </source>
</evidence>
<dbReference type="GO" id="GO:0008113">
    <property type="term" value="F:peptide-methionine (S)-S-oxide reductase activity"/>
    <property type="evidence" value="ECO:0007669"/>
    <property type="project" value="UniProtKB-EC"/>
</dbReference>
<dbReference type="PANTHER" id="PTHR43774">
    <property type="entry name" value="PEPTIDE METHIONINE SULFOXIDE REDUCTASE"/>
    <property type="match status" value="1"/>
</dbReference>
<comment type="catalytic activity">
    <reaction evidence="2 4">
        <text>L-methionyl-[protein] + [thioredoxin]-disulfide + H2O = L-methionyl-(S)-S-oxide-[protein] + [thioredoxin]-dithiol</text>
        <dbReference type="Rhea" id="RHEA:14217"/>
        <dbReference type="Rhea" id="RHEA-COMP:10698"/>
        <dbReference type="Rhea" id="RHEA-COMP:10700"/>
        <dbReference type="Rhea" id="RHEA-COMP:12313"/>
        <dbReference type="Rhea" id="RHEA-COMP:12315"/>
        <dbReference type="ChEBI" id="CHEBI:15377"/>
        <dbReference type="ChEBI" id="CHEBI:16044"/>
        <dbReference type="ChEBI" id="CHEBI:29950"/>
        <dbReference type="ChEBI" id="CHEBI:44120"/>
        <dbReference type="ChEBI" id="CHEBI:50058"/>
        <dbReference type="EC" id="1.8.4.11"/>
    </reaction>
</comment>
<dbReference type="SUPFAM" id="SSF55068">
    <property type="entry name" value="Peptide methionine sulfoxide reductase"/>
    <property type="match status" value="1"/>
</dbReference>
<dbReference type="HAMAP" id="MF_01401">
    <property type="entry name" value="MsrA"/>
    <property type="match status" value="1"/>
</dbReference>
<evidence type="ECO:0000259" key="5">
    <source>
        <dbReference type="Pfam" id="PF01625"/>
    </source>
</evidence>
<organism evidence="6 7">
    <name type="scientific">Mucilaginibacter sabulilitoris</name>
    <dbReference type="NCBI Taxonomy" id="1173583"/>
    <lineage>
        <taxon>Bacteria</taxon>
        <taxon>Pseudomonadati</taxon>
        <taxon>Bacteroidota</taxon>
        <taxon>Sphingobacteriia</taxon>
        <taxon>Sphingobacteriales</taxon>
        <taxon>Sphingobacteriaceae</taxon>
        <taxon>Mucilaginibacter</taxon>
    </lineage>
</organism>
<evidence type="ECO:0000256" key="2">
    <source>
        <dbReference type="ARBA" id="ARBA00047806"/>
    </source>
</evidence>
<keyword evidence="7" id="KW-1185">Reference proteome</keyword>
<dbReference type="Pfam" id="PF01625">
    <property type="entry name" value="PMSR"/>
    <property type="match status" value="1"/>
</dbReference>
<protein>
    <recommendedName>
        <fullName evidence="4">Peptide methionine sulfoxide reductase MsrA</fullName>
        <shortName evidence="4">Protein-methionine-S-oxide reductase</shortName>
        <ecNumber evidence="4">1.8.4.11</ecNumber>
    </recommendedName>
    <alternativeName>
        <fullName evidence="4">Peptide-methionine (S)-S-oxide reductase</fullName>
        <shortName evidence="4">Peptide Met(O) reductase</shortName>
    </alternativeName>
</protein>
<dbReference type="PROSITE" id="PS51257">
    <property type="entry name" value="PROKAR_LIPOPROTEIN"/>
    <property type="match status" value="1"/>
</dbReference>
<evidence type="ECO:0000256" key="1">
    <source>
        <dbReference type="ARBA" id="ARBA00023002"/>
    </source>
</evidence>
<evidence type="ECO:0000313" key="6">
    <source>
        <dbReference type="EMBL" id="WPU96962.1"/>
    </source>
</evidence>
<dbReference type="InterPro" id="IPR036509">
    <property type="entry name" value="Met_Sox_Rdtase_MsrA_sf"/>
</dbReference>
<dbReference type="Gene3D" id="3.30.1060.10">
    <property type="entry name" value="Peptide methionine sulphoxide reductase MsrA"/>
    <property type="match status" value="1"/>
</dbReference>
<evidence type="ECO:0000313" key="7">
    <source>
        <dbReference type="Proteomes" id="UP001324380"/>
    </source>
</evidence>
<evidence type="ECO:0000256" key="3">
    <source>
        <dbReference type="ARBA" id="ARBA00048782"/>
    </source>
</evidence>
<feature type="active site" evidence="4">
    <location>
        <position position="48"/>
    </location>
</feature>